<gene>
    <name evidence="3" type="ORF">MWN34_03890</name>
</gene>
<feature type="transmembrane region" description="Helical" evidence="1">
    <location>
        <begin position="64"/>
        <end position="82"/>
    </location>
</feature>
<dbReference type="Proteomes" id="UP001203284">
    <property type="component" value="Unassembled WGS sequence"/>
</dbReference>
<dbReference type="RefSeq" id="WP_247026727.1">
    <property type="nucleotide sequence ID" value="NZ_JALKCH010000002.1"/>
</dbReference>
<feature type="domain" description="DUF6460" evidence="2">
    <location>
        <begin position="54"/>
        <end position="85"/>
    </location>
</feature>
<evidence type="ECO:0000259" key="2">
    <source>
        <dbReference type="Pfam" id="PF20061"/>
    </source>
</evidence>
<sequence>MTDKSIGRFMGGSPVWVLLQLVALSVVAGVILSALGLDPFDILNSLRRLAYHLLDFSFGTIEKLWRYFLLGAVVVIPIWILLRFARGFR</sequence>
<dbReference type="Pfam" id="PF20061">
    <property type="entry name" value="DUF6460"/>
    <property type="match status" value="1"/>
</dbReference>
<reference evidence="3 4" key="1">
    <citation type="submission" date="2022-04" db="EMBL/GenBank/DDBJ databases">
        <authorList>
            <person name="Grouzdev D.S."/>
            <person name="Pantiukh K.S."/>
            <person name="Krutkina M.S."/>
        </authorList>
    </citation>
    <scope>NUCLEOTIDE SEQUENCE [LARGE SCALE GENOMIC DNA]</scope>
    <source>
        <strain evidence="3 4">6x-1</strain>
    </source>
</reference>
<evidence type="ECO:0000256" key="1">
    <source>
        <dbReference type="SAM" id="Phobius"/>
    </source>
</evidence>
<keyword evidence="1" id="KW-0812">Transmembrane</keyword>
<name>A0ABT0D7W6_9HYPH</name>
<proteinExistence type="predicted"/>
<dbReference type="InterPro" id="IPR045594">
    <property type="entry name" value="DUF6460"/>
</dbReference>
<comment type="caution">
    <text evidence="3">The sequence shown here is derived from an EMBL/GenBank/DDBJ whole genome shotgun (WGS) entry which is preliminary data.</text>
</comment>
<accession>A0ABT0D7W6</accession>
<keyword evidence="4" id="KW-1185">Reference proteome</keyword>
<evidence type="ECO:0000313" key="4">
    <source>
        <dbReference type="Proteomes" id="UP001203284"/>
    </source>
</evidence>
<feature type="transmembrane region" description="Helical" evidence="1">
    <location>
        <begin position="15"/>
        <end position="37"/>
    </location>
</feature>
<organism evidence="3 4">
    <name type="scientific">Ancylobacter crimeensis</name>
    <dbReference type="NCBI Taxonomy" id="2579147"/>
    <lineage>
        <taxon>Bacteria</taxon>
        <taxon>Pseudomonadati</taxon>
        <taxon>Pseudomonadota</taxon>
        <taxon>Alphaproteobacteria</taxon>
        <taxon>Hyphomicrobiales</taxon>
        <taxon>Xanthobacteraceae</taxon>
        <taxon>Ancylobacter</taxon>
    </lineage>
</organism>
<keyword evidence="1" id="KW-1133">Transmembrane helix</keyword>
<keyword evidence="1" id="KW-0472">Membrane</keyword>
<evidence type="ECO:0000313" key="3">
    <source>
        <dbReference type="EMBL" id="MCK0196048.1"/>
    </source>
</evidence>
<protein>
    <submittedName>
        <fullName evidence="3">DUF6460 domain-containing protein</fullName>
    </submittedName>
</protein>
<dbReference type="EMBL" id="JALKCH010000002">
    <property type="protein sequence ID" value="MCK0196048.1"/>
    <property type="molecule type" value="Genomic_DNA"/>
</dbReference>